<dbReference type="GO" id="GO:0008982">
    <property type="term" value="F:protein-N(PI)-phosphohistidine-sugar phosphotransferase activity"/>
    <property type="evidence" value="ECO:0007669"/>
    <property type="project" value="InterPro"/>
</dbReference>
<dbReference type="PROSITE" id="PS51372">
    <property type="entry name" value="PRD_2"/>
    <property type="match status" value="2"/>
</dbReference>
<dbReference type="InterPro" id="IPR050661">
    <property type="entry name" value="BglG_antiterminators"/>
</dbReference>
<evidence type="ECO:0000259" key="4">
    <source>
        <dbReference type="PROSITE" id="PS51099"/>
    </source>
</evidence>
<dbReference type="InterPro" id="IPR011608">
    <property type="entry name" value="PRD"/>
</dbReference>
<evidence type="ECO:0000313" key="7">
    <source>
        <dbReference type="Proteomes" id="UP000322139"/>
    </source>
</evidence>
<dbReference type="Pfam" id="PF00874">
    <property type="entry name" value="PRD"/>
    <property type="match status" value="2"/>
</dbReference>
<evidence type="ECO:0000313" key="6">
    <source>
        <dbReference type="EMBL" id="TYS50401.1"/>
    </source>
</evidence>
<dbReference type="InterPro" id="IPR016152">
    <property type="entry name" value="PTrfase/Anion_transptr"/>
</dbReference>
<sequence>MAGGSMTNRQKELLRILLLHEEGALQIKDLSGQLGCVEKTVRNDLDRIEDYLGQYEGTSLIRKPGVGISIEIDEAARSEILQSLFSEDSKTMEERLFEMAFQLLTSGKAITLKFWAERYFVPNASIKKDLEIIAQWLERFDLLLVSRQRLGHLIEGTELNKRNALAHLSGLIPSGGIGRNPVLDLFQPYEIDMVRKALKEIQTHESIRFTDEALDSLVVHALIMIKRTRQRAPVFVEPAEMEKIASRKEYEYAAAFFTRLADSFQLAFPEAEIVYYTWHFISAKRSEEAESVLIQDEKAEHVVQLLIERMEKLTLFPFGNDHILANGLAVHMHSVISRIHYGFPITNPLLANIKRMYPYMFSMVILALDDIKERFHISIPEDEAAYIVLHFQASIERLEGKRNIEKKRAIIVCHMGIGMSHLLEAKIEQQYAAIEIAACIGKAEVAEALEAHKPDFIISTVPLEKAGTGYIQISPLFGQEDKERLSQFVDNLHTGKTGSREESFADLMEEDLIFLHVKKEHRYEVVEMLAMALYQKGYAAKEFIHSTVNRERNSATAIGGGISIPHGDPSMISRTAIAAAILDKPLEWGSEKVSLVFLLAVAKENQRDIRRIIGKIASLSESPAAVHELVSAGNAAEFLKMLKQQ</sequence>
<feature type="domain" description="PTS EIIB type-2" evidence="4">
    <location>
        <begin position="407"/>
        <end position="497"/>
    </location>
</feature>
<dbReference type="PROSITE" id="PS51099">
    <property type="entry name" value="PTS_EIIB_TYPE_2"/>
    <property type="match status" value="1"/>
</dbReference>
<dbReference type="PANTHER" id="PTHR30185">
    <property type="entry name" value="CRYPTIC BETA-GLUCOSIDE BGL OPERON ANTITERMINATOR"/>
    <property type="match status" value="1"/>
</dbReference>
<dbReference type="PANTHER" id="PTHR30185:SF12">
    <property type="entry name" value="TRANSCRIPTIONAL REGULATOR MANR"/>
    <property type="match status" value="1"/>
</dbReference>
<dbReference type="Proteomes" id="UP000322139">
    <property type="component" value="Unassembled WGS sequence"/>
</dbReference>
<reference evidence="6 7" key="1">
    <citation type="submission" date="2019-08" db="EMBL/GenBank/DDBJ databases">
        <title>Bacillus genomes from the desert of Cuatro Cienegas, Coahuila.</title>
        <authorList>
            <person name="Olmedo-Alvarez G."/>
        </authorList>
    </citation>
    <scope>NUCLEOTIDE SEQUENCE [LARGE SCALE GENOMIC DNA]</scope>
    <source>
        <strain evidence="6 7">CH446_14T</strain>
    </source>
</reference>
<organism evidence="6 7">
    <name type="scientific">Bacillus infantis</name>
    <dbReference type="NCBI Taxonomy" id="324767"/>
    <lineage>
        <taxon>Bacteria</taxon>
        <taxon>Bacillati</taxon>
        <taxon>Bacillota</taxon>
        <taxon>Bacilli</taxon>
        <taxon>Bacillales</taxon>
        <taxon>Bacillaceae</taxon>
        <taxon>Bacillus</taxon>
    </lineage>
</organism>
<gene>
    <name evidence="6" type="ORF">FZD51_07635</name>
</gene>
<dbReference type="Gene3D" id="1.10.10.10">
    <property type="entry name" value="Winged helix-like DNA-binding domain superfamily/Winged helix DNA-binding domain"/>
    <property type="match status" value="1"/>
</dbReference>
<dbReference type="Gene3D" id="3.40.930.10">
    <property type="entry name" value="Mannitol-specific EII, Chain A"/>
    <property type="match status" value="1"/>
</dbReference>
<evidence type="ECO:0000259" key="5">
    <source>
        <dbReference type="PROSITE" id="PS51372"/>
    </source>
</evidence>
<feature type="domain" description="PRD" evidence="5">
    <location>
        <begin position="185"/>
        <end position="290"/>
    </location>
</feature>
<dbReference type="EMBL" id="VTER01000003">
    <property type="protein sequence ID" value="TYS50401.1"/>
    <property type="molecule type" value="Genomic_DNA"/>
</dbReference>
<dbReference type="SUPFAM" id="SSF55804">
    <property type="entry name" value="Phoshotransferase/anion transport protein"/>
    <property type="match status" value="1"/>
</dbReference>
<accession>A0A5D4RJA4</accession>
<dbReference type="Gene3D" id="3.40.50.2300">
    <property type="match status" value="1"/>
</dbReference>
<evidence type="ECO:0000259" key="3">
    <source>
        <dbReference type="PROSITE" id="PS51094"/>
    </source>
</evidence>
<dbReference type="InterPro" id="IPR036095">
    <property type="entry name" value="PTS_EIIB-like_sf"/>
</dbReference>
<proteinExistence type="predicted"/>
<dbReference type="SUPFAM" id="SSF63520">
    <property type="entry name" value="PTS-regulatory domain, PRD"/>
    <property type="match status" value="2"/>
</dbReference>
<feature type="domain" description="PTS EIIA type-2" evidence="3">
    <location>
        <begin position="506"/>
        <end position="645"/>
    </location>
</feature>
<protein>
    <submittedName>
        <fullName evidence="6">Transcription antiterminator</fullName>
    </submittedName>
</protein>
<dbReference type="CDD" id="cd00211">
    <property type="entry name" value="PTS_IIA_fru"/>
    <property type="match status" value="1"/>
</dbReference>
<dbReference type="Gene3D" id="1.10.1790.10">
    <property type="entry name" value="PRD domain"/>
    <property type="match status" value="2"/>
</dbReference>
<dbReference type="CDD" id="cd05568">
    <property type="entry name" value="PTS_IIB_bgl_like"/>
    <property type="match status" value="1"/>
</dbReference>
<dbReference type="InterPro" id="IPR002178">
    <property type="entry name" value="PTS_EIIA_type-2_dom"/>
</dbReference>
<name>A0A5D4RJA4_9BACI</name>
<comment type="caution">
    <text evidence="6">The sequence shown here is derived from an EMBL/GenBank/DDBJ whole genome shotgun (WGS) entry which is preliminary data.</text>
</comment>
<keyword evidence="2" id="KW-0677">Repeat</keyword>
<dbReference type="InterPro" id="IPR036634">
    <property type="entry name" value="PRD_sf"/>
</dbReference>
<dbReference type="GO" id="GO:0009401">
    <property type="term" value="P:phosphoenolpyruvate-dependent sugar phosphotransferase system"/>
    <property type="evidence" value="ECO:0007669"/>
    <property type="project" value="InterPro"/>
</dbReference>
<dbReference type="InterPro" id="IPR036388">
    <property type="entry name" value="WH-like_DNA-bd_sf"/>
</dbReference>
<dbReference type="Pfam" id="PF00359">
    <property type="entry name" value="PTS_EIIA_2"/>
    <property type="match status" value="1"/>
</dbReference>
<dbReference type="PROSITE" id="PS51094">
    <property type="entry name" value="PTS_EIIA_TYPE_2"/>
    <property type="match status" value="1"/>
</dbReference>
<dbReference type="AlphaFoldDB" id="A0A5D4RJA4"/>
<dbReference type="InterPro" id="IPR013011">
    <property type="entry name" value="PTS_EIIB_2"/>
</dbReference>
<dbReference type="SUPFAM" id="SSF52794">
    <property type="entry name" value="PTS system IIB component-like"/>
    <property type="match status" value="1"/>
</dbReference>
<dbReference type="GO" id="GO:0006355">
    <property type="term" value="P:regulation of DNA-templated transcription"/>
    <property type="evidence" value="ECO:0007669"/>
    <property type="project" value="InterPro"/>
</dbReference>
<evidence type="ECO:0000256" key="1">
    <source>
        <dbReference type="ARBA" id="ARBA00022679"/>
    </source>
</evidence>
<keyword evidence="1" id="KW-0808">Transferase</keyword>
<feature type="domain" description="PRD" evidence="5">
    <location>
        <begin position="294"/>
        <end position="401"/>
    </location>
</feature>
<evidence type="ECO:0000256" key="2">
    <source>
        <dbReference type="ARBA" id="ARBA00022737"/>
    </source>
</evidence>